<evidence type="ECO:0000256" key="1">
    <source>
        <dbReference type="ARBA" id="ARBA00005820"/>
    </source>
</evidence>
<gene>
    <name evidence="8" type="ORF">ACFQV2_14085</name>
</gene>
<dbReference type="InterPro" id="IPR005158">
    <property type="entry name" value="BTAD"/>
</dbReference>
<dbReference type="InterPro" id="IPR027417">
    <property type="entry name" value="P-loop_NTPase"/>
</dbReference>
<evidence type="ECO:0000256" key="5">
    <source>
        <dbReference type="PROSITE-ProRule" id="PRU01091"/>
    </source>
</evidence>
<name>A0ABW2TML6_9PSEU</name>
<keyword evidence="2" id="KW-0805">Transcription regulation</keyword>
<dbReference type="SMART" id="SM01043">
    <property type="entry name" value="BTAD"/>
    <property type="match status" value="1"/>
</dbReference>
<dbReference type="Pfam" id="PF03704">
    <property type="entry name" value="BTAD"/>
    <property type="match status" value="1"/>
</dbReference>
<feature type="DNA-binding region" description="OmpR/PhoB-type" evidence="5">
    <location>
        <begin position="1"/>
        <end position="86"/>
    </location>
</feature>
<reference evidence="9" key="1">
    <citation type="journal article" date="2019" name="Int. J. Syst. Evol. Microbiol.">
        <title>The Global Catalogue of Microorganisms (GCM) 10K type strain sequencing project: providing services to taxonomists for standard genome sequencing and annotation.</title>
        <authorList>
            <consortium name="The Broad Institute Genomics Platform"/>
            <consortium name="The Broad Institute Genome Sequencing Center for Infectious Disease"/>
            <person name="Wu L."/>
            <person name="Ma J."/>
        </authorList>
    </citation>
    <scope>NUCLEOTIDE SEQUENCE [LARGE SCALE GENOMIC DNA]</scope>
    <source>
        <strain evidence="9">JCM 17695</strain>
    </source>
</reference>
<keyword evidence="4" id="KW-0804">Transcription</keyword>
<dbReference type="InterPro" id="IPR051677">
    <property type="entry name" value="AfsR-DnrI-RedD_regulator"/>
</dbReference>
<dbReference type="Proteomes" id="UP001596512">
    <property type="component" value="Unassembled WGS sequence"/>
</dbReference>
<comment type="caution">
    <text evidence="8">The sequence shown here is derived from an EMBL/GenBank/DDBJ whole genome shotgun (WGS) entry which is preliminary data.</text>
</comment>
<evidence type="ECO:0000256" key="6">
    <source>
        <dbReference type="SAM" id="MobiDB-lite"/>
    </source>
</evidence>
<dbReference type="Gene3D" id="3.40.50.300">
    <property type="entry name" value="P-loop containing nucleotide triphosphate hydrolases"/>
    <property type="match status" value="1"/>
</dbReference>
<dbReference type="EMBL" id="JBHTEY010000004">
    <property type="protein sequence ID" value="MFC7614483.1"/>
    <property type="molecule type" value="Genomic_DNA"/>
</dbReference>
<dbReference type="Gene3D" id="1.10.10.10">
    <property type="entry name" value="Winged helix-like DNA-binding domain superfamily/Winged helix DNA-binding domain"/>
    <property type="match status" value="1"/>
</dbReference>
<comment type="similarity">
    <text evidence="1">Belongs to the AfsR/DnrI/RedD regulatory family.</text>
</comment>
<evidence type="ECO:0000313" key="9">
    <source>
        <dbReference type="Proteomes" id="UP001596512"/>
    </source>
</evidence>
<evidence type="ECO:0000259" key="7">
    <source>
        <dbReference type="PROSITE" id="PS51755"/>
    </source>
</evidence>
<protein>
    <submittedName>
        <fullName evidence="8">BTAD domain-containing putative transcriptional regulator</fullName>
    </submittedName>
</protein>
<dbReference type="Gene3D" id="1.25.40.10">
    <property type="entry name" value="Tetratricopeptide repeat domain"/>
    <property type="match status" value="1"/>
</dbReference>
<dbReference type="PROSITE" id="PS51755">
    <property type="entry name" value="OMPR_PHOB"/>
    <property type="match status" value="1"/>
</dbReference>
<sequence length="569" mass="61731">MLGPLAAWHGSIEVNLGDQQQRFILAVLLLNANKPVSPEKLTDVVWDGNLDRRKLVRGYISRMRIAFRDADDVVIEKTPTGYVLRVDPDKIDTNRFDRLREAALRTDDPLRAIELLREAVDLWRGEFLEDIDIDRIGGTSVTPPTDRYLDAVRDLAELELDAGDARSARDRLRRVVWQDAADQRSAELLMRALIASGDGTGAIRVFRETEKALADEDMEPGPALRKLAARAERGEPAASLPGVPGFVGRDRELAAVDAAAATPGEQRAVWVTGPPGVGKTGLAVEAAHRMRDRFPDGQLLVRLNGYAPNAPATTVSDALTQLLRELGVPPEQIPATDAHKAALYQAELYGTKRLVVLDNAASPEQVRLLLPVASGCFAIVTSRQDGEVGAGRRIRLEPLPPADAASLFTAFAKSPARTNGRADEVAEVVRRCGYLPMPVLVAAALFARHDRWPLEHLLRLLAESGPWSADGAAAVRVSYQQLGHRQREVFGLLGHVPGPDIDVRAAAPSSAATSPRPARCSTTCTACACSRRSPRTGTACSTRSATSPRPRRPGRRTRCCACSTTTWSP</sequence>
<accession>A0ABW2TML6</accession>
<dbReference type="SMART" id="SM00862">
    <property type="entry name" value="Trans_reg_C"/>
    <property type="match status" value="1"/>
</dbReference>
<evidence type="ECO:0000256" key="2">
    <source>
        <dbReference type="ARBA" id="ARBA00023015"/>
    </source>
</evidence>
<dbReference type="PANTHER" id="PTHR35807:SF1">
    <property type="entry name" value="TRANSCRIPTIONAL REGULATOR REDD"/>
    <property type="match status" value="1"/>
</dbReference>
<evidence type="ECO:0000313" key="8">
    <source>
        <dbReference type="EMBL" id="MFC7614483.1"/>
    </source>
</evidence>
<organism evidence="8 9">
    <name type="scientific">Actinokineospora soli</name>
    <dbReference type="NCBI Taxonomy" id="1048753"/>
    <lineage>
        <taxon>Bacteria</taxon>
        <taxon>Bacillati</taxon>
        <taxon>Actinomycetota</taxon>
        <taxon>Actinomycetes</taxon>
        <taxon>Pseudonocardiales</taxon>
        <taxon>Pseudonocardiaceae</taxon>
        <taxon>Actinokineospora</taxon>
    </lineage>
</organism>
<proteinExistence type="inferred from homology"/>
<dbReference type="InterPro" id="IPR036388">
    <property type="entry name" value="WH-like_DNA-bd_sf"/>
</dbReference>
<dbReference type="InterPro" id="IPR016032">
    <property type="entry name" value="Sig_transdc_resp-reg_C-effctor"/>
</dbReference>
<dbReference type="CDD" id="cd15831">
    <property type="entry name" value="BTAD"/>
    <property type="match status" value="1"/>
</dbReference>
<dbReference type="SUPFAM" id="SSF48452">
    <property type="entry name" value="TPR-like"/>
    <property type="match status" value="1"/>
</dbReference>
<dbReference type="InterPro" id="IPR011990">
    <property type="entry name" value="TPR-like_helical_dom_sf"/>
</dbReference>
<evidence type="ECO:0000256" key="3">
    <source>
        <dbReference type="ARBA" id="ARBA00023125"/>
    </source>
</evidence>
<dbReference type="InterPro" id="IPR001867">
    <property type="entry name" value="OmpR/PhoB-type_DNA-bd"/>
</dbReference>
<feature type="region of interest" description="Disordered" evidence="6">
    <location>
        <begin position="530"/>
        <end position="557"/>
    </location>
</feature>
<dbReference type="Pfam" id="PF13191">
    <property type="entry name" value="AAA_16"/>
    <property type="match status" value="1"/>
</dbReference>
<keyword evidence="9" id="KW-1185">Reference proteome</keyword>
<dbReference type="InterPro" id="IPR041664">
    <property type="entry name" value="AAA_16"/>
</dbReference>
<dbReference type="SUPFAM" id="SSF52540">
    <property type="entry name" value="P-loop containing nucleoside triphosphate hydrolases"/>
    <property type="match status" value="1"/>
</dbReference>
<dbReference type="SUPFAM" id="SSF46894">
    <property type="entry name" value="C-terminal effector domain of the bipartite response regulators"/>
    <property type="match status" value="1"/>
</dbReference>
<evidence type="ECO:0000256" key="4">
    <source>
        <dbReference type="ARBA" id="ARBA00023163"/>
    </source>
</evidence>
<dbReference type="PANTHER" id="PTHR35807">
    <property type="entry name" value="TRANSCRIPTIONAL REGULATOR REDD-RELATED"/>
    <property type="match status" value="1"/>
</dbReference>
<keyword evidence="3 5" id="KW-0238">DNA-binding</keyword>
<feature type="domain" description="OmpR/PhoB-type" evidence="7">
    <location>
        <begin position="1"/>
        <end position="86"/>
    </location>
</feature>